<dbReference type="OrthoDB" id="9788221at2"/>
<evidence type="ECO:0000256" key="1">
    <source>
        <dbReference type="ARBA" id="ARBA00008270"/>
    </source>
</evidence>
<comment type="caution">
    <text evidence="3">The sequence shown here is derived from an EMBL/GenBank/DDBJ whole genome shotgun (WGS) entry which is preliminary data.</text>
</comment>
<proteinExistence type="inferred from homology"/>
<keyword evidence="4" id="KW-1185">Reference proteome</keyword>
<dbReference type="GO" id="GO:0005737">
    <property type="term" value="C:cytoplasm"/>
    <property type="evidence" value="ECO:0007669"/>
    <property type="project" value="TreeGrafter"/>
</dbReference>
<dbReference type="RefSeq" id="WP_106756455.1">
    <property type="nucleotide sequence ID" value="NZ_PXWF02000072.1"/>
</dbReference>
<name>A0A2U2I4I9_9BURK</name>
<feature type="active site" evidence="2">
    <location>
        <position position="47"/>
    </location>
</feature>
<comment type="similarity">
    <text evidence="1">Belongs to the PhzF family.</text>
</comment>
<dbReference type="InterPro" id="IPR003719">
    <property type="entry name" value="Phenazine_PhzF-like"/>
</dbReference>
<organism evidence="3 4">
    <name type="scientific">Massilia glaciei</name>
    <dbReference type="NCBI Taxonomy" id="1524097"/>
    <lineage>
        <taxon>Bacteria</taxon>
        <taxon>Pseudomonadati</taxon>
        <taxon>Pseudomonadota</taxon>
        <taxon>Betaproteobacteria</taxon>
        <taxon>Burkholderiales</taxon>
        <taxon>Oxalobacteraceae</taxon>
        <taxon>Telluria group</taxon>
        <taxon>Massilia</taxon>
    </lineage>
</organism>
<evidence type="ECO:0000313" key="4">
    <source>
        <dbReference type="Proteomes" id="UP000241421"/>
    </source>
</evidence>
<dbReference type="PANTHER" id="PTHR13774">
    <property type="entry name" value="PHENAZINE BIOSYNTHESIS PROTEIN"/>
    <property type="match status" value="1"/>
</dbReference>
<dbReference type="PANTHER" id="PTHR13774:SF32">
    <property type="entry name" value="ANTISENSE-ENHANCING SEQUENCE 1"/>
    <property type="match status" value="1"/>
</dbReference>
<accession>A0A2U2I4I9</accession>
<dbReference type="SUPFAM" id="SSF54506">
    <property type="entry name" value="Diaminopimelate epimerase-like"/>
    <property type="match status" value="1"/>
</dbReference>
<dbReference type="Gene3D" id="3.10.310.10">
    <property type="entry name" value="Diaminopimelate Epimerase, Chain A, domain 1"/>
    <property type="match status" value="2"/>
</dbReference>
<evidence type="ECO:0000256" key="2">
    <source>
        <dbReference type="PIRSR" id="PIRSR016184-1"/>
    </source>
</evidence>
<dbReference type="GO" id="GO:0016853">
    <property type="term" value="F:isomerase activity"/>
    <property type="evidence" value="ECO:0007669"/>
    <property type="project" value="TreeGrafter"/>
</dbReference>
<evidence type="ECO:0000313" key="3">
    <source>
        <dbReference type="EMBL" id="PWF54686.1"/>
    </source>
</evidence>
<dbReference type="Proteomes" id="UP000241421">
    <property type="component" value="Unassembled WGS sequence"/>
</dbReference>
<reference evidence="3 4" key="1">
    <citation type="submission" date="2018-04" db="EMBL/GenBank/DDBJ databases">
        <title>Massilia violaceinigra sp. nov., a novel purple-pigmented bacterium isolated from Tianshan glacier, Xinjiang, China.</title>
        <authorList>
            <person name="Wang H."/>
        </authorList>
    </citation>
    <scope>NUCLEOTIDE SEQUENCE [LARGE SCALE GENOMIC DNA]</scope>
    <source>
        <strain evidence="3 4">B448-2</strain>
    </source>
</reference>
<gene>
    <name evidence="3" type="ORF">C7C56_005390</name>
</gene>
<dbReference type="NCBIfam" id="TIGR00654">
    <property type="entry name" value="PhzF_family"/>
    <property type="match status" value="1"/>
</dbReference>
<sequence length="279" mass="29412">MPTISYQILNVFAESSFGGNPLAFVEDGGALSDEQMQSVARQFNLSETTFLLPSARAAARVRIFTPSYEMPFAGHPTLGSAAVVSALLGAGEQFALEMKAGVIPVWREDGRWHLSVGAAKQRPMEATTAELAAMLGLPQEAIAGPASWFDCGTEQPMIELRGVADVRACKPVAALLARHSRNASGQPKAYVFARSGDGFEARYFWMSNDSSVSEDPGTGSACANLGAWWQATEGGRALDAVVHQGGAIGRPSQLTLKVADGKIAVGGRVVALGKGELSW</sequence>
<dbReference type="EMBL" id="PXWF02000072">
    <property type="protein sequence ID" value="PWF54686.1"/>
    <property type="molecule type" value="Genomic_DNA"/>
</dbReference>
<dbReference type="PIRSF" id="PIRSF016184">
    <property type="entry name" value="PhzC_PhzF"/>
    <property type="match status" value="1"/>
</dbReference>
<protein>
    <submittedName>
        <fullName evidence="3">PhzF family phenazine biosynthesis protein</fullName>
    </submittedName>
</protein>
<dbReference type="AlphaFoldDB" id="A0A2U2I4I9"/>
<dbReference type="Pfam" id="PF02567">
    <property type="entry name" value="PhzC-PhzF"/>
    <property type="match status" value="1"/>
</dbReference>